<name>A0A1V2GYR7_9PROT</name>
<dbReference type="Gene3D" id="2.40.30.170">
    <property type="match status" value="1"/>
</dbReference>
<gene>
    <name evidence="11" type="ORF">BKE38_18955</name>
</gene>
<evidence type="ECO:0000313" key="11">
    <source>
        <dbReference type="EMBL" id="ONG50197.1"/>
    </source>
</evidence>
<keyword evidence="12" id="KW-1185">Reference proteome</keyword>
<evidence type="ECO:0000256" key="3">
    <source>
        <dbReference type="ARBA" id="ARBA00022448"/>
    </source>
</evidence>
<evidence type="ECO:0000259" key="10">
    <source>
        <dbReference type="Pfam" id="PF26002"/>
    </source>
</evidence>
<protein>
    <recommendedName>
        <fullName evidence="9">Membrane fusion protein (MFP) family protein</fullName>
    </recommendedName>
</protein>
<dbReference type="InterPro" id="IPR050739">
    <property type="entry name" value="MFP"/>
</dbReference>
<dbReference type="Gene3D" id="2.40.50.100">
    <property type="match status" value="1"/>
</dbReference>
<dbReference type="PANTHER" id="PTHR30386">
    <property type="entry name" value="MEMBRANE FUSION SUBUNIT OF EMRAB-TOLC MULTIDRUG EFFLUX PUMP"/>
    <property type="match status" value="1"/>
</dbReference>
<evidence type="ECO:0000256" key="7">
    <source>
        <dbReference type="ARBA" id="ARBA00022989"/>
    </source>
</evidence>
<keyword evidence="5 9" id="KW-0997">Cell inner membrane</keyword>
<dbReference type="PRINTS" id="PR01490">
    <property type="entry name" value="RTXTOXIND"/>
</dbReference>
<keyword evidence="4 9" id="KW-1003">Cell membrane</keyword>
<keyword evidence="6" id="KW-0812">Transmembrane</keyword>
<dbReference type="GO" id="GO:0005886">
    <property type="term" value="C:plasma membrane"/>
    <property type="evidence" value="ECO:0007669"/>
    <property type="project" value="UniProtKB-SubCell"/>
</dbReference>
<feature type="domain" description="AprE-like beta-barrel" evidence="10">
    <location>
        <begin position="298"/>
        <end position="398"/>
    </location>
</feature>
<dbReference type="EMBL" id="MLCO01000199">
    <property type="protein sequence ID" value="ONG50197.1"/>
    <property type="molecule type" value="Genomic_DNA"/>
</dbReference>
<reference evidence="11 12" key="1">
    <citation type="submission" date="2016-10" db="EMBL/GenBank/DDBJ databases">
        <title>Draft Genome sequence of Roseomonas sp. strain M3.</title>
        <authorList>
            <person name="Subhash Y."/>
            <person name="Lee S."/>
        </authorList>
    </citation>
    <scope>NUCLEOTIDE SEQUENCE [LARGE SCALE GENOMIC DNA]</scope>
    <source>
        <strain evidence="11 12">M3</strain>
    </source>
</reference>
<comment type="similarity">
    <text evidence="2 9">Belongs to the membrane fusion protein (MFP) (TC 8.A.1) family.</text>
</comment>
<keyword evidence="8" id="KW-0472">Membrane</keyword>
<sequence length="422" mass="45771">MRGPHYLVALLLVGLVATAALTETDIVVVGTGRLVTDSPPLVLQPMDRSIIREIRVRPGERVSAGQVLAVLDPTFARADRAALDTQRQALAAQAARLEAELTEQPLAAPAPGNLDAALQFTLWRQRQAQYATRLAGFDEEIGSQQAAIRTAEEQATYLSQQLAVASDVEGVRARLLEGQVGSRLQYLGARGQRLQTEQDWRGALNRATELRHSLAARRAERQAFLDEWRRSLLEEAVRTRGELTRVEEQLTKAARLDELTRITAPQDAVVLEVARRSVGSVLREGEALISLTPADVPLIAEVTIGSADIGYTKSGDAVTVKVDAFPFQRHGAVSGHLRAISQESFTRGSENRDAETPPAMGGGAVHRGQVTLDGMALRNLPDGARLTAGMTVSAEIMVGTRSVLAYFLYPITRGLQESIREP</sequence>
<evidence type="ECO:0000256" key="2">
    <source>
        <dbReference type="ARBA" id="ARBA00009477"/>
    </source>
</evidence>
<dbReference type="PROSITE" id="PS00543">
    <property type="entry name" value="HLYD_FAMILY"/>
    <property type="match status" value="1"/>
</dbReference>
<proteinExistence type="inferred from homology"/>
<comment type="caution">
    <text evidence="11">The sequence shown here is derived from an EMBL/GenBank/DDBJ whole genome shotgun (WGS) entry which is preliminary data.</text>
</comment>
<evidence type="ECO:0000256" key="5">
    <source>
        <dbReference type="ARBA" id="ARBA00022519"/>
    </source>
</evidence>
<evidence type="ECO:0000256" key="9">
    <source>
        <dbReference type="RuleBase" id="RU365093"/>
    </source>
</evidence>
<organism evidence="11 12">
    <name type="scientific">Teichococcus deserti</name>
    <dbReference type="NCBI Taxonomy" id="1817963"/>
    <lineage>
        <taxon>Bacteria</taxon>
        <taxon>Pseudomonadati</taxon>
        <taxon>Pseudomonadota</taxon>
        <taxon>Alphaproteobacteria</taxon>
        <taxon>Acetobacterales</taxon>
        <taxon>Roseomonadaceae</taxon>
        <taxon>Roseomonas</taxon>
    </lineage>
</organism>
<dbReference type="InterPro" id="IPR058982">
    <property type="entry name" value="Beta-barrel_AprE"/>
</dbReference>
<evidence type="ECO:0000256" key="1">
    <source>
        <dbReference type="ARBA" id="ARBA00004377"/>
    </source>
</evidence>
<dbReference type="AlphaFoldDB" id="A0A1V2GYR7"/>
<evidence type="ECO:0000256" key="6">
    <source>
        <dbReference type="ARBA" id="ARBA00022692"/>
    </source>
</evidence>
<comment type="subcellular location">
    <subcellularLocation>
        <location evidence="1 9">Cell inner membrane</location>
        <topology evidence="1 9">Single-pass membrane protein</topology>
    </subcellularLocation>
</comment>
<dbReference type="NCBIfam" id="TIGR01843">
    <property type="entry name" value="type_I_hlyD"/>
    <property type="match status" value="1"/>
</dbReference>
<keyword evidence="3 9" id="KW-0813">Transport</keyword>
<dbReference type="InterPro" id="IPR006144">
    <property type="entry name" value="Secretion_HlyD_CS"/>
</dbReference>
<dbReference type="Proteomes" id="UP000188879">
    <property type="component" value="Unassembled WGS sequence"/>
</dbReference>
<keyword evidence="7" id="KW-1133">Transmembrane helix</keyword>
<evidence type="ECO:0000313" key="12">
    <source>
        <dbReference type="Proteomes" id="UP000188879"/>
    </source>
</evidence>
<accession>A0A1V2GYR7</accession>
<dbReference type="GO" id="GO:0009306">
    <property type="term" value="P:protein secretion"/>
    <property type="evidence" value="ECO:0007669"/>
    <property type="project" value="InterPro"/>
</dbReference>
<dbReference type="InterPro" id="IPR010129">
    <property type="entry name" value="T1SS_HlyD"/>
</dbReference>
<evidence type="ECO:0000256" key="8">
    <source>
        <dbReference type="ARBA" id="ARBA00023136"/>
    </source>
</evidence>
<dbReference type="PANTHER" id="PTHR30386:SF27">
    <property type="entry name" value="MEMBRANE FUSION PROTEIN (MFP) FAMILY PROTEIN"/>
    <property type="match status" value="1"/>
</dbReference>
<dbReference type="Pfam" id="PF26002">
    <property type="entry name" value="Beta-barrel_AprE"/>
    <property type="match status" value="1"/>
</dbReference>
<evidence type="ECO:0000256" key="4">
    <source>
        <dbReference type="ARBA" id="ARBA00022475"/>
    </source>
</evidence>